<gene>
    <name evidence="1" type="ORF">CDAR_380981</name>
</gene>
<protein>
    <submittedName>
        <fullName evidence="1">Uncharacterized protein</fullName>
    </submittedName>
</protein>
<name>A0AAV4QF73_9ARAC</name>
<dbReference type="InterPro" id="IPR032675">
    <property type="entry name" value="LRR_dom_sf"/>
</dbReference>
<comment type="caution">
    <text evidence="1">The sequence shown here is derived from an EMBL/GenBank/DDBJ whole genome shotgun (WGS) entry which is preliminary data.</text>
</comment>
<dbReference type="EMBL" id="BPLQ01004270">
    <property type="protein sequence ID" value="GIY06912.1"/>
    <property type="molecule type" value="Genomic_DNA"/>
</dbReference>
<accession>A0AAV4QF73</accession>
<dbReference type="Proteomes" id="UP001054837">
    <property type="component" value="Unassembled WGS sequence"/>
</dbReference>
<evidence type="ECO:0000313" key="1">
    <source>
        <dbReference type="EMBL" id="GIY06912.1"/>
    </source>
</evidence>
<dbReference type="AlphaFoldDB" id="A0AAV4QF73"/>
<dbReference type="Gene3D" id="3.80.10.10">
    <property type="entry name" value="Ribonuclease Inhibitor"/>
    <property type="match status" value="1"/>
</dbReference>
<keyword evidence="2" id="KW-1185">Reference proteome</keyword>
<proteinExistence type="predicted"/>
<organism evidence="1 2">
    <name type="scientific">Caerostris darwini</name>
    <dbReference type="NCBI Taxonomy" id="1538125"/>
    <lineage>
        <taxon>Eukaryota</taxon>
        <taxon>Metazoa</taxon>
        <taxon>Ecdysozoa</taxon>
        <taxon>Arthropoda</taxon>
        <taxon>Chelicerata</taxon>
        <taxon>Arachnida</taxon>
        <taxon>Araneae</taxon>
        <taxon>Araneomorphae</taxon>
        <taxon>Entelegynae</taxon>
        <taxon>Araneoidea</taxon>
        <taxon>Araneidae</taxon>
        <taxon>Caerostris</taxon>
    </lineage>
</organism>
<reference evidence="1 2" key="1">
    <citation type="submission" date="2021-06" db="EMBL/GenBank/DDBJ databases">
        <title>Caerostris darwini draft genome.</title>
        <authorList>
            <person name="Kono N."/>
            <person name="Arakawa K."/>
        </authorList>
    </citation>
    <scope>NUCLEOTIDE SEQUENCE [LARGE SCALE GENOMIC DNA]</scope>
</reference>
<evidence type="ECO:0000313" key="2">
    <source>
        <dbReference type="Proteomes" id="UP001054837"/>
    </source>
</evidence>
<sequence length="106" mass="12152">MNKESLEYLLRNSLNLKELLPLDALSLDDTLLRKIFKKNSLSQLNTIAVYECRLSREGLKELVQKCANLESVAFHTVNADVTSVAKELKRDIIDSYWDIQKDLLAI</sequence>